<keyword evidence="1" id="KW-0732">Signal</keyword>
<gene>
    <name evidence="2" type="ORF">MEDL_52531</name>
</gene>
<keyword evidence="3" id="KW-1185">Reference proteome</keyword>
<feature type="signal peptide" evidence="1">
    <location>
        <begin position="1"/>
        <end position="24"/>
    </location>
</feature>
<organism evidence="2 3">
    <name type="scientific">Mytilus edulis</name>
    <name type="common">Blue mussel</name>
    <dbReference type="NCBI Taxonomy" id="6550"/>
    <lineage>
        <taxon>Eukaryota</taxon>
        <taxon>Metazoa</taxon>
        <taxon>Spiralia</taxon>
        <taxon>Lophotrochozoa</taxon>
        <taxon>Mollusca</taxon>
        <taxon>Bivalvia</taxon>
        <taxon>Autobranchia</taxon>
        <taxon>Pteriomorphia</taxon>
        <taxon>Mytilida</taxon>
        <taxon>Mytiloidea</taxon>
        <taxon>Mytilidae</taxon>
        <taxon>Mytilinae</taxon>
        <taxon>Mytilus</taxon>
    </lineage>
</organism>
<dbReference type="OrthoDB" id="6162839at2759"/>
<evidence type="ECO:0000313" key="3">
    <source>
        <dbReference type="Proteomes" id="UP000683360"/>
    </source>
</evidence>
<feature type="chain" id="PRO_5035748323" description="SMB domain-containing protein" evidence="1">
    <location>
        <begin position="25"/>
        <end position="567"/>
    </location>
</feature>
<accession>A0A8S3U8N5</accession>
<sequence length="567" mass="65264">MIGVLLIQFFVLLCTGTYKEFVHGKDVNVTYITDVYSEFCGKSKCNNKREEKSNVQSVSINDSICPDCSCHVSCFIKGNCCPDVFFDYEPTCTITNILSWNRQTKSSKAIQMIVKCPTDSDEEISKLCNISSDLETQLQNIPVTSRQSGLTFRNIYCLMCFNDSLEYAIPWSIEIDCEEEGNLNFITNYSQIIKHAKSNKCDIFYYTSPLQNYTRSCKLNKNIISTCNVSGTWKNYDFNIEYACQTYDNNFCMFKNIYCYMCNPSEKSDVITGSNITACLSSVTILSDSPEQFYSKFSLRNLHVYNFYKDSSYKTKVFDPNKNKYRNIMCYPGRVLTSDGCVPLLRTTRNLGYIVSLGLTSELASDIIGTVPFLKSVKTAFRKYLKSLLDIRKVNFTSSIYWANPNCAENIIWQSDTELNISVYQKILILDYIDRFKVEQKLISIFNSNFVVAHDLKNFTFKVFKNVEALSIESYSSTMGFVKSCFLRAVKEDSFLYSNVNSLLTCPQIELEMTEFRINSLKLTILAKSIQLEYDEFIIMSSGKARICFETFRYIFIVTQKQRLITM</sequence>
<evidence type="ECO:0000256" key="1">
    <source>
        <dbReference type="SAM" id="SignalP"/>
    </source>
</evidence>
<comment type="caution">
    <text evidence="2">The sequence shown here is derived from an EMBL/GenBank/DDBJ whole genome shotgun (WGS) entry which is preliminary data.</text>
</comment>
<protein>
    <recommendedName>
        <fullName evidence="4">SMB domain-containing protein</fullName>
    </recommendedName>
</protein>
<reference evidence="2" key="1">
    <citation type="submission" date="2021-03" db="EMBL/GenBank/DDBJ databases">
        <authorList>
            <person name="Bekaert M."/>
        </authorList>
    </citation>
    <scope>NUCLEOTIDE SEQUENCE</scope>
</reference>
<dbReference type="AlphaFoldDB" id="A0A8S3U8N5"/>
<evidence type="ECO:0000313" key="2">
    <source>
        <dbReference type="EMBL" id="CAG2240226.1"/>
    </source>
</evidence>
<dbReference type="EMBL" id="CAJPWZ010002551">
    <property type="protein sequence ID" value="CAG2240226.1"/>
    <property type="molecule type" value="Genomic_DNA"/>
</dbReference>
<evidence type="ECO:0008006" key="4">
    <source>
        <dbReference type="Google" id="ProtNLM"/>
    </source>
</evidence>
<name>A0A8S3U8N5_MYTED</name>
<proteinExistence type="predicted"/>
<dbReference type="Proteomes" id="UP000683360">
    <property type="component" value="Unassembled WGS sequence"/>
</dbReference>